<evidence type="ECO:0000256" key="6">
    <source>
        <dbReference type="ARBA" id="ARBA00022898"/>
    </source>
</evidence>
<dbReference type="AlphaFoldDB" id="A0A2H0TIH1"/>
<evidence type="ECO:0000256" key="9">
    <source>
        <dbReference type="ARBA" id="ARBA00050776"/>
    </source>
</evidence>
<dbReference type="PANTHER" id="PTHR11601">
    <property type="entry name" value="CYSTEINE DESULFURYLASE FAMILY MEMBER"/>
    <property type="match status" value="1"/>
</dbReference>
<dbReference type="InterPro" id="IPR015424">
    <property type="entry name" value="PyrdxlP-dep_Trfase"/>
</dbReference>
<dbReference type="GO" id="GO:0046872">
    <property type="term" value="F:metal ion binding"/>
    <property type="evidence" value="ECO:0007669"/>
    <property type="project" value="UniProtKB-KW"/>
</dbReference>
<dbReference type="PROSITE" id="PS00595">
    <property type="entry name" value="AA_TRANSFER_CLASS_5"/>
    <property type="match status" value="1"/>
</dbReference>
<sequence length="421" mass="46511">MMLKKKIYLDYASTTPLDKKVFMAMKPYFFEKFGNPGNLYHSGRVAKKAIDIARRKMEKIINCDPGEIIFNASATEADNLAILGIARANKKFGNKIIISNIEHKGIHSSARLLADEDFDVVEIPVGSNGLISPGKISKALDKKTILVSVTYADSETGTVQPIEKISKVIKKFRAGKGAPPYFHTDASQAFSYLDSDVKKLGVDAMTISAHKIYGPKGIAALYIRKGIAMTPVIIGGGQQNNLRSGTQNVPAIVGFAESAVITKRMRKKEYLRLKKLRDILEKGIFRMVPKVVLNGHPQNRLPNFLNVSFLDIEGEAALLYFDNANVEVSTGSACDSETLEPSRVLLALGRSYEHVHGSIRFSLGRHTTAEEIRQVLRIIPGIIKKLRVISPLDLKLNESKKISRPEAFAGGRAPHFLRNKK</sequence>
<keyword evidence="7" id="KW-0408">Iron</keyword>
<evidence type="ECO:0000256" key="1">
    <source>
        <dbReference type="ARBA" id="ARBA00001933"/>
    </source>
</evidence>
<evidence type="ECO:0000256" key="2">
    <source>
        <dbReference type="ARBA" id="ARBA00006490"/>
    </source>
</evidence>
<dbReference type="InterPro" id="IPR020578">
    <property type="entry name" value="Aminotrans_V_PyrdxlP_BS"/>
</dbReference>
<protein>
    <recommendedName>
        <fullName evidence="3">cysteine desulfurase</fullName>
        <ecNumber evidence="3">2.8.1.7</ecNumber>
    </recommendedName>
</protein>
<dbReference type="Pfam" id="PF00266">
    <property type="entry name" value="Aminotran_5"/>
    <property type="match status" value="1"/>
</dbReference>
<dbReference type="InterPro" id="IPR016454">
    <property type="entry name" value="Cysteine_dSase"/>
</dbReference>
<dbReference type="PANTHER" id="PTHR11601:SF34">
    <property type="entry name" value="CYSTEINE DESULFURASE"/>
    <property type="match status" value="1"/>
</dbReference>
<dbReference type="Gene3D" id="3.90.1150.10">
    <property type="entry name" value="Aspartate Aminotransferase, domain 1"/>
    <property type="match status" value="1"/>
</dbReference>
<keyword evidence="5" id="KW-0479">Metal-binding</keyword>
<dbReference type="InterPro" id="IPR000192">
    <property type="entry name" value="Aminotrans_V_dom"/>
</dbReference>
<evidence type="ECO:0000256" key="3">
    <source>
        <dbReference type="ARBA" id="ARBA00012239"/>
    </source>
</evidence>
<proteinExistence type="inferred from homology"/>
<organism evidence="12 13">
    <name type="scientific">Candidatus Niyogibacteria bacterium CG10_big_fil_rev_8_21_14_0_10_42_19</name>
    <dbReference type="NCBI Taxonomy" id="1974725"/>
    <lineage>
        <taxon>Bacteria</taxon>
        <taxon>Candidatus Niyogiibacteriota</taxon>
    </lineage>
</organism>
<dbReference type="Gene3D" id="3.40.640.10">
    <property type="entry name" value="Type I PLP-dependent aspartate aminotransferase-like (Major domain)"/>
    <property type="match status" value="1"/>
</dbReference>
<comment type="caution">
    <text evidence="12">The sequence shown here is derived from an EMBL/GenBank/DDBJ whole genome shotgun (WGS) entry which is preliminary data.</text>
</comment>
<evidence type="ECO:0000313" key="12">
    <source>
        <dbReference type="EMBL" id="PIR70605.1"/>
    </source>
</evidence>
<reference evidence="13" key="1">
    <citation type="submission" date="2017-09" db="EMBL/GenBank/DDBJ databases">
        <title>Depth-based differentiation of microbial function through sediment-hosted aquifers and enrichment of novel symbionts in the deep terrestrial subsurface.</title>
        <authorList>
            <person name="Probst A.J."/>
            <person name="Ladd B."/>
            <person name="Jarett J.K."/>
            <person name="Geller-Mcgrath D.E."/>
            <person name="Sieber C.M.K."/>
            <person name="Emerson J.B."/>
            <person name="Anantharaman K."/>
            <person name="Thomas B.C."/>
            <person name="Malmstrom R."/>
            <person name="Stieglmeier M."/>
            <person name="Klingl A."/>
            <person name="Woyke T."/>
            <person name="Ryan C.M."/>
            <person name="Banfield J.F."/>
        </authorList>
    </citation>
    <scope>NUCLEOTIDE SEQUENCE [LARGE SCALE GENOMIC DNA]</scope>
</reference>
<dbReference type="GO" id="GO:0051536">
    <property type="term" value="F:iron-sulfur cluster binding"/>
    <property type="evidence" value="ECO:0007669"/>
    <property type="project" value="UniProtKB-KW"/>
</dbReference>
<evidence type="ECO:0000313" key="13">
    <source>
        <dbReference type="Proteomes" id="UP000229383"/>
    </source>
</evidence>
<comment type="similarity">
    <text evidence="2">Belongs to the class-V pyridoxal-phosphate-dependent aminotransferase family. NifS/IscS subfamily.</text>
</comment>
<comment type="catalytic activity">
    <reaction evidence="9">
        <text>(sulfur carrier)-H + L-cysteine = (sulfur carrier)-SH + L-alanine</text>
        <dbReference type="Rhea" id="RHEA:43892"/>
        <dbReference type="Rhea" id="RHEA-COMP:14737"/>
        <dbReference type="Rhea" id="RHEA-COMP:14739"/>
        <dbReference type="ChEBI" id="CHEBI:29917"/>
        <dbReference type="ChEBI" id="CHEBI:35235"/>
        <dbReference type="ChEBI" id="CHEBI:57972"/>
        <dbReference type="ChEBI" id="CHEBI:64428"/>
        <dbReference type="EC" id="2.8.1.7"/>
    </reaction>
</comment>
<evidence type="ECO:0000259" key="11">
    <source>
        <dbReference type="Pfam" id="PF00266"/>
    </source>
</evidence>
<dbReference type="GO" id="GO:0031071">
    <property type="term" value="F:cysteine desulfurase activity"/>
    <property type="evidence" value="ECO:0007669"/>
    <property type="project" value="UniProtKB-EC"/>
</dbReference>
<dbReference type="EMBL" id="PFCN01000009">
    <property type="protein sequence ID" value="PIR70605.1"/>
    <property type="molecule type" value="Genomic_DNA"/>
</dbReference>
<dbReference type="Proteomes" id="UP000229383">
    <property type="component" value="Unassembled WGS sequence"/>
</dbReference>
<evidence type="ECO:0000256" key="10">
    <source>
        <dbReference type="RuleBase" id="RU004504"/>
    </source>
</evidence>
<keyword evidence="4" id="KW-0808">Transferase</keyword>
<comment type="cofactor">
    <cofactor evidence="1 10">
        <name>pyridoxal 5'-phosphate</name>
        <dbReference type="ChEBI" id="CHEBI:597326"/>
    </cofactor>
</comment>
<evidence type="ECO:0000256" key="4">
    <source>
        <dbReference type="ARBA" id="ARBA00022679"/>
    </source>
</evidence>
<dbReference type="SUPFAM" id="SSF53383">
    <property type="entry name" value="PLP-dependent transferases"/>
    <property type="match status" value="1"/>
</dbReference>
<dbReference type="InterPro" id="IPR015422">
    <property type="entry name" value="PyrdxlP-dep_Trfase_small"/>
</dbReference>
<dbReference type="InterPro" id="IPR015421">
    <property type="entry name" value="PyrdxlP-dep_Trfase_major"/>
</dbReference>
<accession>A0A2H0TIH1</accession>
<name>A0A2H0TIH1_9BACT</name>
<feature type="domain" description="Aminotransferase class V" evidence="11">
    <location>
        <begin position="7"/>
        <end position="374"/>
    </location>
</feature>
<dbReference type="Gene3D" id="1.10.260.50">
    <property type="match status" value="1"/>
</dbReference>
<evidence type="ECO:0000256" key="8">
    <source>
        <dbReference type="ARBA" id="ARBA00023014"/>
    </source>
</evidence>
<evidence type="ECO:0000256" key="5">
    <source>
        <dbReference type="ARBA" id="ARBA00022723"/>
    </source>
</evidence>
<dbReference type="PIRSF" id="PIRSF005572">
    <property type="entry name" value="NifS"/>
    <property type="match status" value="1"/>
</dbReference>
<keyword evidence="6" id="KW-0663">Pyridoxal phosphate</keyword>
<evidence type="ECO:0000256" key="7">
    <source>
        <dbReference type="ARBA" id="ARBA00023004"/>
    </source>
</evidence>
<dbReference type="EC" id="2.8.1.7" evidence="3"/>
<keyword evidence="8" id="KW-0411">Iron-sulfur</keyword>
<gene>
    <name evidence="12" type="ORF">COU46_00685</name>
</gene>